<gene>
    <name evidence="1" type="ORF">L6164_012113</name>
</gene>
<dbReference type="EMBL" id="CM039430">
    <property type="protein sequence ID" value="KAI4344936.1"/>
    <property type="molecule type" value="Genomic_DNA"/>
</dbReference>
<organism evidence="1 2">
    <name type="scientific">Bauhinia variegata</name>
    <name type="common">Purple orchid tree</name>
    <name type="synonym">Phanera variegata</name>
    <dbReference type="NCBI Taxonomy" id="167791"/>
    <lineage>
        <taxon>Eukaryota</taxon>
        <taxon>Viridiplantae</taxon>
        <taxon>Streptophyta</taxon>
        <taxon>Embryophyta</taxon>
        <taxon>Tracheophyta</taxon>
        <taxon>Spermatophyta</taxon>
        <taxon>Magnoliopsida</taxon>
        <taxon>eudicotyledons</taxon>
        <taxon>Gunneridae</taxon>
        <taxon>Pentapetalae</taxon>
        <taxon>rosids</taxon>
        <taxon>fabids</taxon>
        <taxon>Fabales</taxon>
        <taxon>Fabaceae</taxon>
        <taxon>Cercidoideae</taxon>
        <taxon>Cercideae</taxon>
        <taxon>Bauhiniinae</taxon>
        <taxon>Bauhinia</taxon>
    </lineage>
</organism>
<dbReference type="Proteomes" id="UP000828941">
    <property type="component" value="Chromosome 5"/>
</dbReference>
<proteinExistence type="predicted"/>
<protein>
    <submittedName>
        <fullName evidence="1">Uncharacterized protein</fullName>
    </submittedName>
</protein>
<keyword evidence="2" id="KW-1185">Reference proteome</keyword>
<evidence type="ECO:0000313" key="1">
    <source>
        <dbReference type="EMBL" id="KAI4344936.1"/>
    </source>
</evidence>
<name>A0ACB9P9C5_BAUVA</name>
<evidence type="ECO:0000313" key="2">
    <source>
        <dbReference type="Proteomes" id="UP000828941"/>
    </source>
</evidence>
<reference evidence="1 2" key="1">
    <citation type="journal article" date="2022" name="DNA Res.">
        <title>Chromosomal-level genome assembly of the orchid tree Bauhinia variegata (Leguminosae; Cercidoideae) supports the allotetraploid origin hypothesis of Bauhinia.</title>
        <authorList>
            <person name="Zhong Y."/>
            <person name="Chen Y."/>
            <person name="Zheng D."/>
            <person name="Pang J."/>
            <person name="Liu Y."/>
            <person name="Luo S."/>
            <person name="Meng S."/>
            <person name="Qian L."/>
            <person name="Wei D."/>
            <person name="Dai S."/>
            <person name="Zhou R."/>
        </authorList>
    </citation>
    <scope>NUCLEOTIDE SEQUENCE [LARGE SCALE GENOMIC DNA]</scope>
    <source>
        <strain evidence="1">BV-YZ2020</strain>
    </source>
</reference>
<sequence>MYNVLSNVIVNRLKPLIPNLISPNQGAFIKGRKSSNDVMVAQQVIHCMNRKNLKRKWMVIKLDLEKA</sequence>
<comment type="caution">
    <text evidence="1">The sequence shown here is derived from an EMBL/GenBank/DDBJ whole genome shotgun (WGS) entry which is preliminary data.</text>
</comment>
<accession>A0ACB9P9C5</accession>